<evidence type="ECO:0000313" key="8">
    <source>
        <dbReference type="EMBL" id="KAL2272657.1"/>
    </source>
</evidence>
<keyword evidence="3" id="KW-0349">Heme</keyword>
<reference evidence="8 9" key="1">
    <citation type="submission" date="2024-03" db="EMBL/GenBank/DDBJ databases">
        <title>A high-quality draft genome sequence of Diaporthe vaccinii, a causative agent of upright dieback and viscid rot disease in cranberry plants.</title>
        <authorList>
            <person name="Sarrasin M."/>
            <person name="Lang B.F."/>
            <person name="Burger G."/>
        </authorList>
    </citation>
    <scope>NUCLEOTIDE SEQUENCE [LARGE SCALE GENOMIC DNA]</scope>
    <source>
        <strain evidence="8 9">IS7</strain>
    </source>
</reference>
<dbReference type="Pfam" id="PF00067">
    <property type="entry name" value="p450"/>
    <property type="match status" value="1"/>
</dbReference>
<sequence>MEFSAVPVRSQAIAVLFVLALVVLLNRIHKARSSKLGHWMREHPIVGSGKQWLSWWFGTLRSINQSRNWAYSGYSKYSKSNSPFLVPCLDRGPTVIIPPRQLKKIYNLPTSVLDVYETQHETIQSKYTISDHDVWRNSYQIDVIRHQMTRNLKTLTPPIATELALGFERQWGSDTENWKEFRIWDSSLKLIAGASNGAFCGAPLCRNLEFLDSMRDHAMGVFVGAMAIGATPSFVRPVSGKLVSWFCEYRFRKVLKLCLPFVKERLENTARAKSDAAFCWTPPEDGLQWIIEKAHDTKSSVELDPVRVARRLLYVNDISLHSTSYTVQNMILDLYSCEQSESLVADLRDECASALEEAGGSWTRAAVEKLKLVDATIRESMRLTPFASIGLPRTVMDPHGISLDSPTGKINVPQGTVIAVPMDPIHKDETIYPEARRFNPLRFTQPDANRDIFEHFNPGNDGDTPAPRKASSTATLDNAFLGFGFGKFACPGRFFALNELKLFVAHMVLNYDVECLDRRPELTDVIWLKVPYNDGRVRVRKRAAAWKPRN</sequence>
<evidence type="ECO:0000256" key="6">
    <source>
        <dbReference type="ARBA" id="ARBA00023004"/>
    </source>
</evidence>
<keyword evidence="7" id="KW-0503">Monooxygenase</keyword>
<dbReference type="CDD" id="cd11041">
    <property type="entry name" value="CYP503A1-like"/>
    <property type="match status" value="1"/>
</dbReference>
<gene>
    <name evidence="8" type="ORF">FJTKL_06244</name>
</gene>
<evidence type="ECO:0008006" key="10">
    <source>
        <dbReference type="Google" id="ProtNLM"/>
    </source>
</evidence>
<evidence type="ECO:0000256" key="1">
    <source>
        <dbReference type="ARBA" id="ARBA00001971"/>
    </source>
</evidence>
<keyword evidence="5" id="KW-0560">Oxidoreductase</keyword>
<comment type="caution">
    <text evidence="8">The sequence shown here is derived from an EMBL/GenBank/DDBJ whole genome shotgun (WGS) entry which is preliminary data.</text>
</comment>
<accession>A0ABR4DSX6</accession>
<evidence type="ECO:0000313" key="9">
    <source>
        <dbReference type="Proteomes" id="UP001600888"/>
    </source>
</evidence>
<comment type="cofactor">
    <cofactor evidence="1">
        <name>heme</name>
        <dbReference type="ChEBI" id="CHEBI:30413"/>
    </cofactor>
</comment>
<keyword evidence="4" id="KW-0479">Metal-binding</keyword>
<dbReference type="PRINTS" id="PR00465">
    <property type="entry name" value="EP450IV"/>
</dbReference>
<dbReference type="InterPro" id="IPR001128">
    <property type="entry name" value="Cyt_P450"/>
</dbReference>
<proteinExistence type="inferred from homology"/>
<evidence type="ECO:0000256" key="2">
    <source>
        <dbReference type="ARBA" id="ARBA00010617"/>
    </source>
</evidence>
<evidence type="ECO:0000256" key="7">
    <source>
        <dbReference type="ARBA" id="ARBA00023033"/>
    </source>
</evidence>
<organism evidence="8 9">
    <name type="scientific">Diaporthe vaccinii</name>
    <dbReference type="NCBI Taxonomy" id="105482"/>
    <lineage>
        <taxon>Eukaryota</taxon>
        <taxon>Fungi</taxon>
        <taxon>Dikarya</taxon>
        <taxon>Ascomycota</taxon>
        <taxon>Pezizomycotina</taxon>
        <taxon>Sordariomycetes</taxon>
        <taxon>Sordariomycetidae</taxon>
        <taxon>Diaporthales</taxon>
        <taxon>Diaporthaceae</taxon>
        <taxon>Diaporthe</taxon>
        <taxon>Diaporthe eres species complex</taxon>
    </lineage>
</organism>
<keyword evidence="9" id="KW-1185">Reference proteome</keyword>
<dbReference type="InterPro" id="IPR002403">
    <property type="entry name" value="Cyt_P450_E_grp-IV"/>
</dbReference>
<evidence type="ECO:0000256" key="3">
    <source>
        <dbReference type="ARBA" id="ARBA00022617"/>
    </source>
</evidence>
<dbReference type="Proteomes" id="UP001600888">
    <property type="component" value="Unassembled WGS sequence"/>
</dbReference>
<dbReference type="PANTHER" id="PTHR46206">
    <property type="entry name" value="CYTOCHROME P450"/>
    <property type="match status" value="1"/>
</dbReference>
<comment type="similarity">
    <text evidence="2">Belongs to the cytochrome P450 family.</text>
</comment>
<dbReference type="SUPFAM" id="SSF48264">
    <property type="entry name" value="Cytochrome P450"/>
    <property type="match status" value="1"/>
</dbReference>
<evidence type="ECO:0000256" key="5">
    <source>
        <dbReference type="ARBA" id="ARBA00023002"/>
    </source>
</evidence>
<dbReference type="PANTHER" id="PTHR46206:SF1">
    <property type="entry name" value="P450, PUTATIVE (EUROFUNG)-RELATED"/>
    <property type="match status" value="1"/>
</dbReference>
<dbReference type="EMBL" id="JBAWTH010000222">
    <property type="protein sequence ID" value="KAL2272657.1"/>
    <property type="molecule type" value="Genomic_DNA"/>
</dbReference>
<name>A0ABR4DSX6_9PEZI</name>
<dbReference type="Gene3D" id="1.10.630.10">
    <property type="entry name" value="Cytochrome P450"/>
    <property type="match status" value="1"/>
</dbReference>
<evidence type="ECO:0000256" key="4">
    <source>
        <dbReference type="ARBA" id="ARBA00022723"/>
    </source>
</evidence>
<keyword evidence="6" id="KW-0408">Iron</keyword>
<protein>
    <recommendedName>
        <fullName evidence="10">Ent-kaurene oxidase</fullName>
    </recommendedName>
</protein>
<dbReference type="InterPro" id="IPR036396">
    <property type="entry name" value="Cyt_P450_sf"/>
</dbReference>